<dbReference type="InterPro" id="IPR056924">
    <property type="entry name" value="SH3_Tf2-1"/>
</dbReference>
<organism evidence="3 4">
    <name type="scientific">Paspalum notatum var. saurae</name>
    <dbReference type="NCBI Taxonomy" id="547442"/>
    <lineage>
        <taxon>Eukaryota</taxon>
        <taxon>Viridiplantae</taxon>
        <taxon>Streptophyta</taxon>
        <taxon>Embryophyta</taxon>
        <taxon>Tracheophyta</taxon>
        <taxon>Spermatophyta</taxon>
        <taxon>Magnoliopsida</taxon>
        <taxon>Liliopsida</taxon>
        <taxon>Poales</taxon>
        <taxon>Poaceae</taxon>
        <taxon>PACMAD clade</taxon>
        <taxon>Panicoideae</taxon>
        <taxon>Andropogonodae</taxon>
        <taxon>Paspaleae</taxon>
        <taxon>Paspalinae</taxon>
        <taxon>Paspalum</taxon>
    </lineage>
</organism>
<feature type="region of interest" description="Disordered" evidence="1">
    <location>
        <begin position="51"/>
        <end position="78"/>
    </location>
</feature>
<dbReference type="Proteomes" id="UP001341281">
    <property type="component" value="Chromosome 09"/>
</dbReference>
<keyword evidence="4" id="KW-1185">Reference proteome</keyword>
<proteinExistence type="predicted"/>
<protein>
    <recommendedName>
        <fullName evidence="2">Tf2-1-like SH3-like domain-containing protein</fullName>
    </recommendedName>
</protein>
<reference evidence="3 4" key="1">
    <citation type="submission" date="2024-02" db="EMBL/GenBank/DDBJ databases">
        <title>High-quality chromosome-scale genome assembly of Pensacola bahiagrass (Paspalum notatum Flugge var. saurae).</title>
        <authorList>
            <person name="Vega J.M."/>
            <person name="Podio M."/>
            <person name="Orjuela J."/>
            <person name="Siena L.A."/>
            <person name="Pessino S.C."/>
            <person name="Combes M.C."/>
            <person name="Mariac C."/>
            <person name="Albertini E."/>
            <person name="Pupilli F."/>
            <person name="Ortiz J.P.A."/>
            <person name="Leblanc O."/>
        </authorList>
    </citation>
    <scope>NUCLEOTIDE SEQUENCE [LARGE SCALE GENOMIC DNA]</scope>
    <source>
        <strain evidence="3">R1</strain>
        <tissue evidence="3">Leaf</tissue>
    </source>
</reference>
<evidence type="ECO:0000313" key="4">
    <source>
        <dbReference type="Proteomes" id="UP001341281"/>
    </source>
</evidence>
<accession>A0AAQ3UPX7</accession>
<evidence type="ECO:0000256" key="1">
    <source>
        <dbReference type="SAM" id="MobiDB-lite"/>
    </source>
</evidence>
<dbReference type="AlphaFoldDB" id="A0AAQ3UPX7"/>
<gene>
    <name evidence="3" type="ORF">U9M48_040172</name>
</gene>
<dbReference type="Pfam" id="PF24626">
    <property type="entry name" value="SH3_Tf2-1"/>
    <property type="match status" value="1"/>
</dbReference>
<name>A0AAQ3UPX7_PASNO</name>
<evidence type="ECO:0000313" key="3">
    <source>
        <dbReference type="EMBL" id="WVZ94265.1"/>
    </source>
</evidence>
<sequence>MPRADGPFKIIEKTNDNAYKLELSPEFGVSSTFNIADLKPYLEKEDELESRMIPLQEGEDDEDISSMLTSPSVVMHGT</sequence>
<dbReference type="EMBL" id="CP144753">
    <property type="protein sequence ID" value="WVZ94265.1"/>
    <property type="molecule type" value="Genomic_DNA"/>
</dbReference>
<evidence type="ECO:0000259" key="2">
    <source>
        <dbReference type="Pfam" id="PF24626"/>
    </source>
</evidence>
<feature type="domain" description="Tf2-1-like SH3-like" evidence="2">
    <location>
        <begin position="2"/>
        <end position="41"/>
    </location>
</feature>